<gene>
    <name evidence="1" type="ORF">HPP92_002371</name>
</gene>
<proteinExistence type="predicted"/>
<dbReference type="InterPro" id="IPR011990">
    <property type="entry name" value="TPR-like_helical_dom_sf"/>
</dbReference>
<keyword evidence="2" id="KW-1185">Reference proteome</keyword>
<comment type="caution">
    <text evidence="1">The sequence shown here is derived from an EMBL/GenBank/DDBJ whole genome shotgun (WGS) entry which is preliminary data.</text>
</comment>
<evidence type="ECO:0000313" key="2">
    <source>
        <dbReference type="Proteomes" id="UP000636800"/>
    </source>
</evidence>
<dbReference type="EMBL" id="JADCNL010000001">
    <property type="protein sequence ID" value="KAG0497680.1"/>
    <property type="molecule type" value="Genomic_DNA"/>
</dbReference>
<dbReference type="PANTHER" id="PTHR26312:SF153">
    <property type="entry name" value="EXPRESSED PROTEIN"/>
    <property type="match status" value="1"/>
</dbReference>
<dbReference type="Proteomes" id="UP000636800">
    <property type="component" value="Chromosome 1"/>
</dbReference>
<dbReference type="PANTHER" id="PTHR26312">
    <property type="entry name" value="TETRATRICOPEPTIDE REPEAT PROTEIN 5"/>
    <property type="match status" value="1"/>
</dbReference>
<dbReference type="SUPFAM" id="SSF48452">
    <property type="entry name" value="TPR-like"/>
    <property type="match status" value="1"/>
</dbReference>
<protein>
    <submittedName>
        <fullName evidence="1">Uncharacterized protein</fullName>
    </submittedName>
</protein>
<reference evidence="1 2" key="1">
    <citation type="journal article" date="2020" name="Nat. Food">
        <title>A phased Vanilla planifolia genome enables genetic improvement of flavour and production.</title>
        <authorList>
            <person name="Hasing T."/>
            <person name="Tang H."/>
            <person name="Brym M."/>
            <person name="Khazi F."/>
            <person name="Huang T."/>
            <person name="Chambers A.H."/>
        </authorList>
    </citation>
    <scope>NUCLEOTIDE SEQUENCE [LARGE SCALE GENOMIC DNA]</scope>
    <source>
        <tissue evidence="1">Leaf</tissue>
    </source>
</reference>
<accession>A0A835VHZ1</accession>
<dbReference type="AlphaFoldDB" id="A0A835VHZ1"/>
<evidence type="ECO:0000313" key="1">
    <source>
        <dbReference type="EMBL" id="KAG0497680.1"/>
    </source>
</evidence>
<sequence length="360" mass="40502">MTSNRLMPTQAIPTNPIWPKSLPARISLASCRPLRRYVLRTLAIATPEPPWLVPSPPPRSTFNERLELSHYHVKSSSVGRIPISIRLVQLQKKTLARRRRLDDPSSLCAVGGALWSLICLLEELHRSAVSIRDVMDRDRVFWDSTEPLVWLFHRVFSASPNLLASVLALAADFVAESVERCVEETISTVFMRSSVLVTASFLGSPEMGSNGSWADIGILDEPDTEESDPRGVDLLRRRSLYESIIFRDKEPNSLILSNYAQFLYQFEMDHDRAEEYFELSVKTEPVDGEALSRYASFLWHARGDLAAAEERFLEAIEADPTSSYHQSCYANFLFCTGGDETCFPLDHGIAGVEDADSNFV</sequence>
<dbReference type="Gene3D" id="1.25.40.10">
    <property type="entry name" value="Tetratricopeptide repeat domain"/>
    <property type="match status" value="1"/>
</dbReference>
<name>A0A835VHZ1_VANPL</name>
<organism evidence="1 2">
    <name type="scientific">Vanilla planifolia</name>
    <name type="common">Vanilla</name>
    <dbReference type="NCBI Taxonomy" id="51239"/>
    <lineage>
        <taxon>Eukaryota</taxon>
        <taxon>Viridiplantae</taxon>
        <taxon>Streptophyta</taxon>
        <taxon>Embryophyta</taxon>
        <taxon>Tracheophyta</taxon>
        <taxon>Spermatophyta</taxon>
        <taxon>Magnoliopsida</taxon>
        <taxon>Liliopsida</taxon>
        <taxon>Asparagales</taxon>
        <taxon>Orchidaceae</taxon>
        <taxon>Vanilloideae</taxon>
        <taxon>Vanilleae</taxon>
        <taxon>Vanilla</taxon>
    </lineage>
</organism>